<dbReference type="PROSITE" id="PS00723">
    <property type="entry name" value="POLYPRENYL_SYNTHASE_1"/>
    <property type="match status" value="1"/>
</dbReference>
<dbReference type="PROSITE" id="PS00444">
    <property type="entry name" value="POLYPRENYL_SYNTHASE_2"/>
    <property type="match status" value="1"/>
</dbReference>
<dbReference type="Gene3D" id="1.10.600.10">
    <property type="entry name" value="Farnesyl Diphosphate Synthase"/>
    <property type="match status" value="2"/>
</dbReference>
<dbReference type="PANTHER" id="PTHR12001:SF72">
    <property type="entry name" value="THIJ_PFPI FAMILY PROTEIN (AFU_ORTHOLOGUE AFUA_3G01210)-RELATED"/>
    <property type="match status" value="1"/>
</dbReference>
<evidence type="ECO:0000313" key="6">
    <source>
        <dbReference type="EMBL" id="KAF7570695.1"/>
    </source>
</evidence>
<comment type="caution">
    <text evidence="6">The sequence shown here is derived from an EMBL/GenBank/DDBJ whole genome shotgun (WGS) entry which is preliminary data.</text>
</comment>
<keyword evidence="4" id="KW-0460">Magnesium</keyword>
<organism evidence="6 8">
    <name type="scientific">Pyrenophora tritici-repentis</name>
    <dbReference type="NCBI Taxonomy" id="45151"/>
    <lineage>
        <taxon>Eukaryota</taxon>
        <taxon>Fungi</taxon>
        <taxon>Dikarya</taxon>
        <taxon>Ascomycota</taxon>
        <taxon>Pezizomycotina</taxon>
        <taxon>Dothideomycetes</taxon>
        <taxon>Pleosporomycetidae</taxon>
        <taxon>Pleosporales</taxon>
        <taxon>Pleosporineae</taxon>
        <taxon>Pleosporaceae</taxon>
        <taxon>Pyrenophora</taxon>
    </lineage>
</organism>
<dbReference type="PANTHER" id="PTHR12001">
    <property type="entry name" value="GERANYLGERANYL PYROPHOSPHATE SYNTHASE"/>
    <property type="match status" value="1"/>
</dbReference>
<dbReference type="GO" id="GO:0004311">
    <property type="term" value="F:geranylgeranyl diphosphate synthase activity"/>
    <property type="evidence" value="ECO:0007669"/>
    <property type="project" value="UniProtKB-EC"/>
</dbReference>
<keyword evidence="9" id="KW-1185">Reference proteome</keyword>
<feature type="region of interest" description="Disordered" evidence="5">
    <location>
        <begin position="347"/>
        <end position="392"/>
    </location>
</feature>
<evidence type="ECO:0000313" key="8">
    <source>
        <dbReference type="Proteomes" id="UP000245464"/>
    </source>
</evidence>
<dbReference type="GO" id="GO:0043386">
    <property type="term" value="P:mycotoxin biosynthetic process"/>
    <property type="evidence" value="ECO:0007669"/>
    <property type="project" value="UniProtKB-ARBA"/>
</dbReference>
<keyword evidence="3" id="KW-0479">Metal-binding</keyword>
<feature type="compositionally biased region" description="Low complexity" evidence="5">
    <location>
        <begin position="363"/>
        <end position="377"/>
    </location>
</feature>
<proteinExistence type="predicted"/>
<name>A0A2W1GYR3_9PLEO</name>
<evidence type="ECO:0000313" key="9">
    <source>
        <dbReference type="Proteomes" id="UP000249757"/>
    </source>
</evidence>
<evidence type="ECO:0000256" key="2">
    <source>
        <dbReference type="ARBA" id="ARBA00022679"/>
    </source>
</evidence>
<reference evidence="9" key="4">
    <citation type="journal article" date="2022" name="Microb. Genom.">
        <title>A global pangenome for the wheat fungal pathogen Pyrenophora tritici-repentis and prediction of effector protein structural homology.</title>
        <authorList>
            <person name="Moolhuijzen P.M."/>
            <person name="See P.T."/>
            <person name="Shi G."/>
            <person name="Powell H.R."/>
            <person name="Cockram J."/>
            <person name="Jorgensen L.N."/>
            <person name="Benslimane H."/>
            <person name="Strelkov S.E."/>
            <person name="Turner J."/>
            <person name="Liu Z."/>
            <person name="Moffat C.S."/>
        </authorList>
    </citation>
    <scope>NUCLEOTIDE SEQUENCE [LARGE SCALE GENOMIC DNA]</scope>
</reference>
<dbReference type="Proteomes" id="UP000245464">
    <property type="component" value="Chromosome 5"/>
</dbReference>
<evidence type="ECO:0000313" key="7">
    <source>
        <dbReference type="EMBL" id="KAI1514394.1"/>
    </source>
</evidence>
<dbReference type="AlphaFoldDB" id="A0A2W1GYR3"/>
<reference evidence="6" key="1">
    <citation type="journal article" date="2018" name="BMC Genomics">
        <title>Comparative genomics of the wheat fungal pathogen Pyrenophora tritici-repentis reveals chromosomal variations and genome plasticity.</title>
        <authorList>
            <person name="Moolhuijzen P."/>
            <person name="See P.T."/>
            <person name="Hane J.K."/>
            <person name="Shi G."/>
            <person name="Liu Z."/>
            <person name="Oliver R.P."/>
            <person name="Moffat C.S."/>
        </authorList>
    </citation>
    <scope>NUCLEOTIDE SEQUENCE [LARGE SCALE GENOMIC DNA]</scope>
    <source>
        <strain evidence="6">M4</strain>
    </source>
</reference>
<dbReference type="Pfam" id="PF00348">
    <property type="entry name" value="polyprenyl_synt"/>
    <property type="match status" value="1"/>
</dbReference>
<dbReference type="EC" id="2.5.1.29" evidence="1"/>
<dbReference type="Proteomes" id="UP000249757">
    <property type="component" value="Unassembled WGS sequence"/>
</dbReference>
<dbReference type="EMBL" id="NRDI02000008">
    <property type="protein sequence ID" value="KAI1514394.1"/>
    <property type="molecule type" value="Genomic_DNA"/>
</dbReference>
<accession>A0A2W1GYR3</accession>
<dbReference type="GO" id="GO:0008299">
    <property type="term" value="P:isoprenoid biosynthetic process"/>
    <property type="evidence" value="ECO:0007669"/>
    <property type="project" value="InterPro"/>
</dbReference>
<evidence type="ECO:0000256" key="1">
    <source>
        <dbReference type="ARBA" id="ARBA00012382"/>
    </source>
</evidence>
<dbReference type="OrthoDB" id="6921389at2759"/>
<protein>
    <recommendedName>
        <fullName evidence="1">geranylgeranyl diphosphate synthase</fullName>
        <ecNumber evidence="1">2.5.1.29</ecNumber>
    </recommendedName>
</protein>
<feature type="compositionally biased region" description="Polar residues" evidence="5">
    <location>
        <begin position="353"/>
        <end position="362"/>
    </location>
</feature>
<evidence type="ECO:0000256" key="4">
    <source>
        <dbReference type="ARBA" id="ARBA00022842"/>
    </source>
</evidence>
<gene>
    <name evidence="7" type="ORF">Ptr86124_007024</name>
    <name evidence="6" type="ORF">PtrM4_106970</name>
</gene>
<dbReference type="InterPro" id="IPR033749">
    <property type="entry name" value="Polyprenyl_synt_CS"/>
</dbReference>
<dbReference type="InterPro" id="IPR008949">
    <property type="entry name" value="Isoprenoid_synthase_dom_sf"/>
</dbReference>
<dbReference type="Pfam" id="PF19086">
    <property type="entry name" value="Terpene_syn_C_2"/>
    <property type="match status" value="1"/>
</dbReference>
<dbReference type="SFLD" id="SFLDS00005">
    <property type="entry name" value="Isoprenoid_Synthase_Type_I"/>
    <property type="match status" value="1"/>
</dbReference>
<dbReference type="EMBL" id="NQIK02000005">
    <property type="protein sequence ID" value="KAF7570695.1"/>
    <property type="molecule type" value="Genomic_DNA"/>
</dbReference>
<reference evidence="7" key="2">
    <citation type="submission" date="2021-05" db="EMBL/GenBank/DDBJ databases">
        <authorList>
            <person name="Moolhuijzen P.M."/>
            <person name="Moffat C.S."/>
        </authorList>
    </citation>
    <scope>NUCLEOTIDE SEQUENCE</scope>
    <source>
        <strain evidence="7">86-124</strain>
    </source>
</reference>
<keyword evidence="2" id="KW-0808">Transferase</keyword>
<dbReference type="SUPFAM" id="SSF48576">
    <property type="entry name" value="Terpenoid synthases"/>
    <property type="match status" value="2"/>
</dbReference>
<dbReference type="InterPro" id="IPR000092">
    <property type="entry name" value="Polyprenyl_synt"/>
</dbReference>
<evidence type="ECO:0000256" key="3">
    <source>
        <dbReference type="ARBA" id="ARBA00022723"/>
    </source>
</evidence>
<evidence type="ECO:0000256" key="5">
    <source>
        <dbReference type="SAM" id="MobiDB-lite"/>
    </source>
</evidence>
<reference evidence="7" key="3">
    <citation type="journal article" date="2022" name="bioRxiv">
        <title>A global pangenome for the wheat fungal pathogen Pyrenophora tritici-repentis and prediction of effector protein structural homology.</title>
        <authorList>
            <person name="Moolhuijzen P."/>
            <person name="See P.T."/>
            <person name="Shi G."/>
            <person name="Powell H.R."/>
            <person name="Cockram J."/>
            <person name="Jorgensen L.N."/>
            <person name="Benslimane H."/>
            <person name="Strelkov S.E."/>
            <person name="Turner J."/>
            <person name="Liu Z."/>
            <person name="Moffat C.S."/>
        </authorList>
    </citation>
    <scope>NUCLEOTIDE SEQUENCE</scope>
    <source>
        <strain evidence="7">86-124</strain>
    </source>
</reference>
<dbReference type="GO" id="GO:0046872">
    <property type="term" value="F:metal ion binding"/>
    <property type="evidence" value="ECO:0007669"/>
    <property type="project" value="UniProtKB-KW"/>
</dbReference>
<dbReference type="GO" id="GO:0046165">
    <property type="term" value="P:alcohol biosynthetic process"/>
    <property type="evidence" value="ECO:0007669"/>
    <property type="project" value="UniProtKB-ARBA"/>
</dbReference>
<sequence>MSSQALDDATSYIIPLSTYDTHGLCTNYPLRRHKWEAEANAGSQQARSDWIKYIGPIEEFGTCNPINGNYPAVALPFTKPERLSLIAYLMEYLFLYDTVVEHEQQEWNDTDPALGRVQLQAKILLQLASTDSDCTERVKSRLKEALAMTLREKDTHFDSLEQYLECRMVDCGAPLLEALSLFGMGVTLTEEEDAKLEPIRRPCFIAIGLANDYLSFDREYLEFSESVEPKTLKNAVWLHMQWYHVDVSAAKKMVLDKTRQQEDEFLENCARFRRENNDMPEKLNRHLEALAYQVSGNVVWSLNCPRYCPDYRYDPNAGIEDVLTKKSMPEMLGINYDALFVHKADEDSDKQVDTGSDSNTGYSRTSSTDSFTTNTSTEPETHRDASTSSCTSAQSSIGIEKSMAHHLPKGELLDCEHIKAPFDYISSLPSKGARDVFIDALNIWLNVPAPAVSHIKSISNRLHSASLMLDDIEDGSSLRRGQPATHTVFGTAQTINSGCWEILNAVQETQQLGLKAVKIVLEELSELHIGQSYDLYWTEHSRCPSEDEYLEMVSKKTGGLFRLIVRLLLDSSESKAPKGNLHTDMGHLAGLIGIQYQIRDDYQNLYCRDYGVQKGFCQDLDEGKFSFPLLHALSVQPGSKKLLYELIQRRRDAGCLSYEQKLLVLEQLDCAGSMTYTRETLKRLQGEVHKDVKKIEDMTGKENWILRALLQKLKIHS</sequence>